<gene>
    <name evidence="12" type="ORF">SAMN02910414_00094</name>
</gene>
<dbReference type="InterPro" id="IPR003395">
    <property type="entry name" value="RecF/RecN/SMC_N"/>
</dbReference>
<evidence type="ECO:0000256" key="5">
    <source>
        <dbReference type="ARBA" id="ARBA00022763"/>
    </source>
</evidence>
<dbReference type="PANTHER" id="PTHR11059">
    <property type="entry name" value="DNA REPAIR PROTEIN RECN"/>
    <property type="match status" value="1"/>
</dbReference>
<dbReference type="PIRSF" id="PIRSF003128">
    <property type="entry name" value="RecN"/>
    <property type="match status" value="1"/>
</dbReference>
<keyword evidence="5 9" id="KW-0227">DNA damage</keyword>
<evidence type="ECO:0000256" key="3">
    <source>
        <dbReference type="ARBA" id="ARBA00021315"/>
    </source>
</evidence>
<dbReference type="Proteomes" id="UP000183918">
    <property type="component" value="Unassembled WGS sequence"/>
</dbReference>
<comment type="function">
    <text evidence="1 9">May be involved in recombinational repair of damaged DNA.</text>
</comment>
<dbReference type="EMBL" id="FNPG01000004">
    <property type="protein sequence ID" value="SDX84758.1"/>
    <property type="molecule type" value="Genomic_DNA"/>
</dbReference>
<feature type="coiled-coil region" evidence="10">
    <location>
        <begin position="161"/>
        <end position="202"/>
    </location>
</feature>
<name>A0A1H3F320_9FIRM</name>
<evidence type="ECO:0000256" key="1">
    <source>
        <dbReference type="ARBA" id="ARBA00003618"/>
    </source>
</evidence>
<dbReference type="Pfam" id="PF02463">
    <property type="entry name" value="SMC_N"/>
    <property type="match status" value="1"/>
</dbReference>
<dbReference type="InterPro" id="IPR027417">
    <property type="entry name" value="P-loop_NTPase"/>
</dbReference>
<keyword evidence="13" id="KW-1185">Reference proteome</keyword>
<evidence type="ECO:0000259" key="11">
    <source>
        <dbReference type="Pfam" id="PF02463"/>
    </source>
</evidence>
<evidence type="ECO:0000313" key="13">
    <source>
        <dbReference type="Proteomes" id="UP000183918"/>
    </source>
</evidence>
<feature type="coiled-coil region" evidence="10">
    <location>
        <begin position="257"/>
        <end position="284"/>
    </location>
</feature>
<feature type="coiled-coil region" evidence="10">
    <location>
        <begin position="337"/>
        <end position="371"/>
    </location>
</feature>
<proteinExistence type="inferred from homology"/>
<dbReference type="GO" id="GO:0009432">
    <property type="term" value="P:SOS response"/>
    <property type="evidence" value="ECO:0007669"/>
    <property type="project" value="TreeGrafter"/>
</dbReference>
<dbReference type="CDD" id="cd03241">
    <property type="entry name" value="ABC_RecN"/>
    <property type="match status" value="2"/>
</dbReference>
<accession>A0A1H3F320</accession>
<reference evidence="12 13" key="1">
    <citation type="submission" date="2016-10" db="EMBL/GenBank/DDBJ databases">
        <authorList>
            <person name="de Groot N.N."/>
        </authorList>
    </citation>
    <scope>NUCLEOTIDE SEQUENCE [LARGE SCALE GENOMIC DNA]</scope>
    <source>
        <strain evidence="12 13">DSM 14045</strain>
    </source>
</reference>
<keyword evidence="4" id="KW-0547">Nucleotide-binding</keyword>
<dbReference type="GO" id="GO:0006281">
    <property type="term" value="P:DNA repair"/>
    <property type="evidence" value="ECO:0007669"/>
    <property type="project" value="UniProtKB-KW"/>
</dbReference>
<evidence type="ECO:0000256" key="6">
    <source>
        <dbReference type="ARBA" id="ARBA00022840"/>
    </source>
</evidence>
<dbReference type="Gene3D" id="3.40.50.300">
    <property type="entry name" value="P-loop containing nucleotide triphosphate hydrolases"/>
    <property type="match status" value="2"/>
</dbReference>
<dbReference type="AlphaFoldDB" id="A0A1H3F320"/>
<sequence>MLQNLHVKNLALIDEADVEFGEGLNILSGETGAGKSIIIGSINIALGEKAPKDILRKNAEFALIELTFEVKNPNTVKRLKSLGVEISEDNIVVISKKIKPNRTIGRVNGETVSTSKIQEISSILIDIHGQHEHQSLLNRKKHLLILDEFAKKNICDIKEKISEAFSNYRKLINERENANMNVEERNRELSFLEFEINEIESADLKENEDEELEEKFRFFSNGKKILEKLNSVREITNGELGGVAELLDKAMYDVQFVVNYDDKIQNLSNELSEIESLVNDFNYELSNYISELDFDEAQFYEIDSRLNLINSLKAKYGRTINDILESYEEKTERIQVLQEYDEYIKNLDENIKKERDNLETLCNELSSIRKKASVKLVEKIKSALLDLNFLDVKFEMSFNRTKDYTNEGFDDIEFLISTNPGEPVRPLQDVASGGELSRIMLAIKAIMAEDDEIETLIFDEIDTGISGRTAQMVSEKMDLLSQSHQIICITHLPQIAAMANQHFLIEKSIEKDSKKNEMTVSRIHSLDYDQSVNELARMIGGVEITEKVIDSAREMKSLAKSKKIGL</sequence>
<evidence type="ECO:0000256" key="10">
    <source>
        <dbReference type="SAM" id="Coils"/>
    </source>
</evidence>
<feature type="domain" description="RecF/RecN/SMC N-terminal" evidence="11">
    <location>
        <begin position="2"/>
        <end position="506"/>
    </location>
</feature>
<keyword evidence="6" id="KW-0067">ATP-binding</keyword>
<dbReference type="GO" id="GO:0043590">
    <property type="term" value="C:bacterial nucleoid"/>
    <property type="evidence" value="ECO:0007669"/>
    <property type="project" value="TreeGrafter"/>
</dbReference>
<dbReference type="GO" id="GO:0006310">
    <property type="term" value="P:DNA recombination"/>
    <property type="evidence" value="ECO:0007669"/>
    <property type="project" value="InterPro"/>
</dbReference>
<evidence type="ECO:0000256" key="2">
    <source>
        <dbReference type="ARBA" id="ARBA00009441"/>
    </source>
</evidence>
<dbReference type="STRING" id="1122142.SAMN02910414_00094"/>
<dbReference type="PANTHER" id="PTHR11059:SF0">
    <property type="entry name" value="DNA REPAIR PROTEIN RECN"/>
    <property type="match status" value="1"/>
</dbReference>
<keyword evidence="10" id="KW-0175">Coiled coil</keyword>
<dbReference type="InterPro" id="IPR004604">
    <property type="entry name" value="DNA_recomb/repair_RecN"/>
</dbReference>
<dbReference type="GO" id="GO:0005524">
    <property type="term" value="F:ATP binding"/>
    <property type="evidence" value="ECO:0007669"/>
    <property type="project" value="UniProtKB-KW"/>
</dbReference>
<evidence type="ECO:0000256" key="4">
    <source>
        <dbReference type="ARBA" id="ARBA00022741"/>
    </source>
</evidence>
<evidence type="ECO:0000256" key="7">
    <source>
        <dbReference type="ARBA" id="ARBA00023204"/>
    </source>
</evidence>
<organism evidence="12 13">
    <name type="scientific">Lachnobacterium bovis DSM 14045</name>
    <dbReference type="NCBI Taxonomy" id="1122142"/>
    <lineage>
        <taxon>Bacteria</taxon>
        <taxon>Bacillati</taxon>
        <taxon>Bacillota</taxon>
        <taxon>Clostridia</taxon>
        <taxon>Lachnospirales</taxon>
        <taxon>Lachnospiraceae</taxon>
        <taxon>Lachnobacterium</taxon>
    </lineage>
</organism>
<protein>
    <recommendedName>
        <fullName evidence="3 9">DNA repair protein RecN</fullName>
    </recommendedName>
    <alternativeName>
        <fullName evidence="8 9">Recombination protein N</fullName>
    </alternativeName>
</protein>
<evidence type="ECO:0000313" key="12">
    <source>
        <dbReference type="EMBL" id="SDX84758.1"/>
    </source>
</evidence>
<dbReference type="RefSeq" id="WP_074714946.1">
    <property type="nucleotide sequence ID" value="NZ_FNPG01000004.1"/>
</dbReference>
<evidence type="ECO:0000256" key="8">
    <source>
        <dbReference type="ARBA" id="ARBA00033408"/>
    </source>
</evidence>
<dbReference type="OrthoDB" id="9806954at2"/>
<keyword evidence="7 9" id="KW-0234">DNA repair</keyword>
<comment type="similarity">
    <text evidence="2 9">Belongs to the RecN family.</text>
</comment>
<dbReference type="SUPFAM" id="SSF52540">
    <property type="entry name" value="P-loop containing nucleoside triphosphate hydrolases"/>
    <property type="match status" value="1"/>
</dbReference>
<dbReference type="NCBIfam" id="TIGR00634">
    <property type="entry name" value="recN"/>
    <property type="match status" value="1"/>
</dbReference>
<evidence type="ECO:0000256" key="9">
    <source>
        <dbReference type="PIRNR" id="PIRNR003128"/>
    </source>
</evidence>
<dbReference type="FunFam" id="3.40.50.300:FF:000356">
    <property type="entry name" value="DNA repair protein RecN"/>
    <property type="match status" value="1"/>
</dbReference>